<dbReference type="KEGG" id="csb:CLSA_c35160"/>
<accession>U5MYD9</accession>
<dbReference type="PATRIC" id="fig|1345695.10.peg.4302"/>
<organism evidence="1 2">
    <name type="scientific">Clostridium saccharobutylicum DSM 13864</name>
    <dbReference type="NCBI Taxonomy" id="1345695"/>
    <lineage>
        <taxon>Bacteria</taxon>
        <taxon>Bacillati</taxon>
        <taxon>Bacillota</taxon>
        <taxon>Clostridia</taxon>
        <taxon>Eubacteriales</taxon>
        <taxon>Clostridiaceae</taxon>
        <taxon>Clostridium</taxon>
    </lineage>
</organism>
<evidence type="ECO:0000313" key="2">
    <source>
        <dbReference type="Proteomes" id="UP000017118"/>
    </source>
</evidence>
<dbReference type="HOGENOM" id="CLU_159929_0_0_9"/>
<dbReference type="GeneID" id="55475845"/>
<sequence>MIYEQIKEILSRREKLHSEDDNGIQKCWDELIELLSKDEDNTIECLNLCTNSEVDWLSEVFEDVAYNLQSRRYIECLKKLDIKYPELNLTRSITIAEDYLE</sequence>
<keyword evidence="2" id="KW-1185">Reference proteome</keyword>
<dbReference type="eggNOG" id="ENOG50308DE">
    <property type="taxonomic scope" value="Bacteria"/>
</dbReference>
<dbReference type="RefSeq" id="WP_022747754.1">
    <property type="nucleotide sequence ID" value="NC_022571.1"/>
</dbReference>
<reference evidence="1 2" key="1">
    <citation type="journal article" date="2013" name="Genome Announc.">
        <title>Complete Genome Sequence of the Solvent Producer Clostridium saccharobutylicum NCP262 (DSM 13864).</title>
        <authorList>
            <person name="Poehlein A."/>
            <person name="Hartwich K."/>
            <person name="Krabben P."/>
            <person name="Ehrenreich A."/>
            <person name="Liebl W."/>
            <person name="Durre P."/>
            <person name="Gottschalk G."/>
            <person name="Daniel R."/>
        </authorList>
    </citation>
    <scope>NUCLEOTIDE SEQUENCE [LARGE SCALE GENOMIC DNA]</scope>
    <source>
        <strain evidence="1">DSM 13864</strain>
    </source>
</reference>
<dbReference type="AlphaFoldDB" id="U5MYD9"/>
<proteinExistence type="predicted"/>
<dbReference type="EMBL" id="CP006721">
    <property type="protein sequence ID" value="AGX44477.1"/>
    <property type="molecule type" value="Genomic_DNA"/>
</dbReference>
<gene>
    <name evidence="1" type="ORF">CLSA_c35160</name>
</gene>
<dbReference type="OrthoDB" id="1190548at2"/>
<protein>
    <submittedName>
        <fullName evidence="1">Uncharacterized protein</fullName>
    </submittedName>
</protein>
<evidence type="ECO:0000313" key="1">
    <source>
        <dbReference type="EMBL" id="AGX44477.1"/>
    </source>
</evidence>
<dbReference type="Proteomes" id="UP000017118">
    <property type="component" value="Chromosome"/>
</dbReference>
<name>U5MYD9_CLOSA</name>